<evidence type="ECO:0000313" key="3">
    <source>
        <dbReference type="EMBL" id="NJB70297.1"/>
    </source>
</evidence>
<evidence type="ECO:0000259" key="1">
    <source>
        <dbReference type="Pfam" id="PF00534"/>
    </source>
</evidence>
<dbReference type="InterPro" id="IPR001296">
    <property type="entry name" value="Glyco_trans_1"/>
</dbReference>
<dbReference type="CDD" id="cd03811">
    <property type="entry name" value="GT4_GT28_WabH-like"/>
    <property type="match status" value="1"/>
</dbReference>
<dbReference type="Proteomes" id="UP000590442">
    <property type="component" value="Unassembled WGS sequence"/>
</dbReference>
<dbReference type="Pfam" id="PF13439">
    <property type="entry name" value="Glyco_transf_4"/>
    <property type="match status" value="1"/>
</dbReference>
<keyword evidence="3" id="KW-0808">Transferase</keyword>
<dbReference type="EMBL" id="JAATJJ010000001">
    <property type="protein sequence ID" value="NJB70297.1"/>
    <property type="molecule type" value="Genomic_DNA"/>
</dbReference>
<feature type="domain" description="Glycosyl transferase family 1" evidence="1">
    <location>
        <begin position="178"/>
        <end position="314"/>
    </location>
</feature>
<keyword evidence="4" id="KW-1185">Reference proteome</keyword>
<proteinExistence type="predicted"/>
<protein>
    <submittedName>
        <fullName evidence="3">Glycosyltransferase involved in cell wall biosynthesis</fullName>
    </submittedName>
</protein>
<dbReference type="Gene3D" id="3.40.50.2000">
    <property type="entry name" value="Glycogen Phosphorylase B"/>
    <property type="match status" value="2"/>
</dbReference>
<dbReference type="SUPFAM" id="SSF53756">
    <property type="entry name" value="UDP-Glycosyltransferase/glycogen phosphorylase"/>
    <property type="match status" value="1"/>
</dbReference>
<dbReference type="GO" id="GO:0016757">
    <property type="term" value="F:glycosyltransferase activity"/>
    <property type="evidence" value="ECO:0007669"/>
    <property type="project" value="InterPro"/>
</dbReference>
<reference evidence="3 4" key="1">
    <citation type="submission" date="2020-03" db="EMBL/GenBank/DDBJ databases">
        <title>Genomic Encyclopedia of Type Strains, Phase IV (KMG-IV): sequencing the most valuable type-strain genomes for metagenomic binning, comparative biology and taxonomic classification.</title>
        <authorList>
            <person name="Goeker M."/>
        </authorList>
    </citation>
    <scope>NUCLEOTIDE SEQUENCE [LARGE SCALE GENOMIC DNA]</scope>
    <source>
        <strain evidence="3 4">DSM 29762</strain>
    </source>
</reference>
<dbReference type="PANTHER" id="PTHR12526">
    <property type="entry name" value="GLYCOSYLTRANSFERASE"/>
    <property type="match status" value="1"/>
</dbReference>
<dbReference type="Pfam" id="PF00534">
    <property type="entry name" value="Glycos_transf_1"/>
    <property type="match status" value="1"/>
</dbReference>
<evidence type="ECO:0000313" key="4">
    <source>
        <dbReference type="Proteomes" id="UP000590442"/>
    </source>
</evidence>
<gene>
    <name evidence="3" type="ORF">GGR42_000759</name>
</gene>
<organism evidence="3 4">
    <name type="scientific">Saonia flava</name>
    <dbReference type="NCBI Taxonomy" id="523696"/>
    <lineage>
        <taxon>Bacteria</taxon>
        <taxon>Pseudomonadati</taxon>
        <taxon>Bacteroidota</taxon>
        <taxon>Flavobacteriia</taxon>
        <taxon>Flavobacteriales</taxon>
        <taxon>Flavobacteriaceae</taxon>
        <taxon>Saonia</taxon>
    </lineage>
</organism>
<name>A0A846QSV9_9FLAO</name>
<evidence type="ECO:0000259" key="2">
    <source>
        <dbReference type="Pfam" id="PF13439"/>
    </source>
</evidence>
<dbReference type="InterPro" id="IPR028098">
    <property type="entry name" value="Glyco_trans_4-like_N"/>
</dbReference>
<sequence length="361" mass="40572">MGKEIDVLFILPSLRSGGAERVMSFLAENIDATIFNSHLLITGSNEDQKYQVDNIPVTFLNKSRVKHAVPAIIKHLVKSRPEIVIGSMGHLNTVMGLIGLFFPRTKFVARETTISSFSMESEETGNEKPAMVYRWGLKSQDKIICQSNDMKIDLIANFDLPMSKMVVINNPVTSKFKLKKRAFAKDKLLKFITIGRLTERKGFQRVLRALAEFNKPFHYTIIGSGDYKETLINLIDELGLTKKITFISHTDKINDYLAENDVYLQGSYVEGFPNALLESCATGTPAVVFNAPGGINEIIIPGQNGYIAQNHSDFLEKLELSICQDWNPSAIRESVYSRYSEEKILESYEKLFLGLTSLGKK</sequence>
<dbReference type="AlphaFoldDB" id="A0A846QSV9"/>
<dbReference type="PANTHER" id="PTHR12526:SF630">
    <property type="entry name" value="GLYCOSYLTRANSFERASE"/>
    <property type="match status" value="1"/>
</dbReference>
<comment type="caution">
    <text evidence="3">The sequence shown here is derived from an EMBL/GenBank/DDBJ whole genome shotgun (WGS) entry which is preliminary data.</text>
</comment>
<dbReference type="RefSeq" id="WP_167960979.1">
    <property type="nucleotide sequence ID" value="NZ_JAATJJ010000001.1"/>
</dbReference>
<accession>A0A846QSV9</accession>
<feature type="domain" description="Glycosyltransferase subfamily 4-like N-terminal" evidence="2">
    <location>
        <begin position="17"/>
        <end position="172"/>
    </location>
</feature>